<keyword evidence="2" id="KW-1185">Reference proteome</keyword>
<evidence type="ECO:0000313" key="2">
    <source>
        <dbReference type="Proteomes" id="UP000002975"/>
    </source>
</evidence>
<sequence>MLLWRSYSSQGVDNETCNLSESFRNFDEIVFVTTESSSGGGFASEWRYLTNHIVFNQDYCNSTYGNVIVKFKSTTSVWYDGSHQWLGKIYGIKY</sequence>
<organism evidence="1 2">
    <name type="scientific">Fusobacterium gonidiaformans 3-1-5R</name>
    <dbReference type="NCBI Taxonomy" id="469605"/>
    <lineage>
        <taxon>Bacteria</taxon>
        <taxon>Fusobacteriati</taxon>
        <taxon>Fusobacteriota</taxon>
        <taxon>Fusobacteriia</taxon>
        <taxon>Fusobacteriales</taxon>
        <taxon>Fusobacteriaceae</taxon>
        <taxon>Fusobacterium</taxon>
    </lineage>
</organism>
<gene>
    <name evidence="1" type="ORF">FSBG_01864</name>
</gene>
<protein>
    <submittedName>
        <fullName evidence="1">Uncharacterized protein</fullName>
    </submittedName>
</protein>
<dbReference type="AlphaFoldDB" id="E5BIP5"/>
<dbReference type="EMBL" id="GG657979">
    <property type="protein sequence ID" value="EFS22368.1"/>
    <property type="molecule type" value="Genomic_DNA"/>
</dbReference>
<name>E5BIP5_9FUSO</name>
<dbReference type="HOGENOM" id="CLU_2381967_0_0_0"/>
<accession>E5BIP5</accession>
<reference evidence="1 2" key="1">
    <citation type="submission" date="2009-02" db="EMBL/GenBank/DDBJ databases">
        <title>The Genome Sequence of Fusobacterium sp. 3_1_5R.</title>
        <authorList>
            <consortium name="The Broad Institute Genome Sequencing Platform"/>
            <person name="Ward D."/>
            <person name="Young S.K."/>
            <person name="Kodira C.D."/>
            <person name="Zeng Q."/>
            <person name="Koehrsen M."/>
            <person name="Alvarado L."/>
            <person name="Berlin A."/>
            <person name="Borenstein D."/>
            <person name="Chen Z."/>
            <person name="Engels R."/>
            <person name="Freedman E."/>
            <person name="Gellesch M."/>
            <person name="Goldberg J."/>
            <person name="Griggs A."/>
            <person name="Gujja S."/>
            <person name="Heiman D."/>
            <person name="Hepburn T."/>
            <person name="Howarth C."/>
            <person name="Jen D."/>
            <person name="Larson L."/>
            <person name="Lewis B."/>
            <person name="Mehta T."/>
            <person name="Park D."/>
            <person name="Pearson M."/>
            <person name="Roberts A."/>
            <person name="Saif S."/>
            <person name="Shea T."/>
            <person name="Shenoy N."/>
            <person name="Sisk P."/>
            <person name="Stolte C."/>
            <person name="Sykes S."/>
            <person name="Walk T."/>
            <person name="White J."/>
            <person name="Yandava C."/>
            <person name="Allen-Vercoe E."/>
            <person name="Strauss J."/>
            <person name="Ambrose C."/>
            <person name="Lander E."/>
            <person name="Nusbaum C."/>
            <person name="Galagan J."/>
            <person name="Birren B."/>
        </authorList>
    </citation>
    <scope>NUCLEOTIDE SEQUENCE [LARGE SCALE GENOMIC DNA]</scope>
    <source>
        <strain evidence="1 2">3_1_5R</strain>
    </source>
</reference>
<dbReference type="BioCyc" id="FSP469605-HMP:GTSP-1910-MONOMER"/>
<evidence type="ECO:0000313" key="1">
    <source>
        <dbReference type="EMBL" id="EFS22368.1"/>
    </source>
</evidence>
<proteinExistence type="predicted"/>
<dbReference type="Proteomes" id="UP000002975">
    <property type="component" value="Unassembled WGS sequence"/>
</dbReference>